<evidence type="ECO:0000313" key="2">
    <source>
        <dbReference type="Proteomes" id="UP000319255"/>
    </source>
</evidence>
<name>A0A501WF58_9RHOB</name>
<protein>
    <submittedName>
        <fullName evidence="1">Uncharacterized protein</fullName>
    </submittedName>
</protein>
<dbReference type="RefSeq" id="WP_140455380.1">
    <property type="nucleotide sequence ID" value="NZ_VFRP01000021.1"/>
</dbReference>
<comment type="caution">
    <text evidence="1">The sequence shown here is derived from an EMBL/GenBank/DDBJ whole genome shotgun (WGS) entry which is preliminary data.</text>
</comment>
<proteinExistence type="predicted"/>
<reference evidence="1 2" key="1">
    <citation type="submission" date="2019-06" db="EMBL/GenBank/DDBJ databases">
        <title>A novel bacterium of genus Amaricoccus, isolated from marine sediment.</title>
        <authorList>
            <person name="Huang H."/>
            <person name="Mo K."/>
            <person name="Hu Y."/>
        </authorList>
    </citation>
    <scope>NUCLEOTIDE SEQUENCE [LARGE SCALE GENOMIC DNA]</scope>
    <source>
        <strain evidence="1 2">HB172011</strain>
    </source>
</reference>
<dbReference type="Proteomes" id="UP000319255">
    <property type="component" value="Unassembled WGS sequence"/>
</dbReference>
<dbReference type="OrthoDB" id="6174477at2"/>
<gene>
    <name evidence="1" type="ORF">FJM51_17240</name>
</gene>
<accession>A0A501WF58</accession>
<organism evidence="1 2">
    <name type="scientific">Amaricoccus solimangrovi</name>
    <dbReference type="NCBI Taxonomy" id="2589815"/>
    <lineage>
        <taxon>Bacteria</taxon>
        <taxon>Pseudomonadati</taxon>
        <taxon>Pseudomonadota</taxon>
        <taxon>Alphaproteobacteria</taxon>
        <taxon>Rhodobacterales</taxon>
        <taxon>Paracoccaceae</taxon>
        <taxon>Amaricoccus</taxon>
    </lineage>
</organism>
<evidence type="ECO:0000313" key="1">
    <source>
        <dbReference type="EMBL" id="TPE48493.1"/>
    </source>
</evidence>
<sequence length="269" mass="29274">MTHALILGNSHTVPLRHAWSALGEEHPRHRISFFAVPMPFFRFLRLNGRRFGAPTGRGERPRITEMAERLNGRADVDLSEFDLILLVGFVDRFKALSELMLGCDVDGLREVGAQSRLSPSAFQAICRTIAEGVLPVKFLARLSAGPVAVLEKSRPAETCVGSEDPRYRGWRGLAPDPRGIAAVLGAYSDVLASVLAERDISLIRQPGETIQPNGLTAARFSQGSINLAQGEPHGEDDHSHANAAYGEICLARILDFLDAAPTPALVTRH</sequence>
<dbReference type="AlphaFoldDB" id="A0A501WF58"/>
<dbReference type="EMBL" id="VFRP01000021">
    <property type="protein sequence ID" value="TPE48493.1"/>
    <property type="molecule type" value="Genomic_DNA"/>
</dbReference>
<keyword evidence="2" id="KW-1185">Reference proteome</keyword>